<proteinExistence type="predicted"/>
<sequence length="362" mass="41353">MNKILVIGPLPEPTTGVSLANKVVVENLNKNSGYDVDFINTSFDKFDESLGKFSLRKMFFYLKLNVFSYKIFSNKIIYITPGQTFFGILKYANFILISKLLGRELIMHIHGNYVGKEYRLLKGLKKRIFKRLFSQTTKGIVLSESLSGNMSPFIREDQIFVLYNFVEDYLFLEERVVLPSENNNYPKVIFLSNLMEEKGILDLLESFKILEDQGVKFEAKIAGHIDANNRNKIDEYFKTLKNVTFCGVVSGEAKKELLIWGNVFVLPTYYEMEGQPISILEAMATGNLILTTNHSGIPDIFKDSVNGFYVEKKNPNSIASIVGMISQNSDNFLSIRKHNVAMARQSYRVDNFISNLVKIIEK</sequence>
<protein>
    <submittedName>
        <fullName evidence="3">Glycosyltransferase family 4 protein</fullName>
    </submittedName>
</protein>
<evidence type="ECO:0000256" key="1">
    <source>
        <dbReference type="ARBA" id="ARBA00022679"/>
    </source>
</evidence>
<gene>
    <name evidence="3" type="ORF">F6U93_13965</name>
</gene>
<organism evidence="3 4">
    <name type="scientific">Pseudotamlana haliotis</name>
    <dbReference type="NCBI Taxonomy" id="2614804"/>
    <lineage>
        <taxon>Bacteria</taxon>
        <taxon>Pseudomonadati</taxon>
        <taxon>Bacteroidota</taxon>
        <taxon>Flavobacteriia</taxon>
        <taxon>Flavobacteriales</taxon>
        <taxon>Flavobacteriaceae</taxon>
        <taxon>Pseudotamlana</taxon>
    </lineage>
</organism>
<dbReference type="SUPFAM" id="SSF53756">
    <property type="entry name" value="UDP-Glycosyltransferase/glycogen phosphorylase"/>
    <property type="match status" value="1"/>
</dbReference>
<dbReference type="PANTHER" id="PTHR46401:SF2">
    <property type="entry name" value="GLYCOSYLTRANSFERASE WBBK-RELATED"/>
    <property type="match status" value="1"/>
</dbReference>
<reference evidence="3 4" key="1">
    <citation type="submission" date="2019-09" db="EMBL/GenBank/DDBJ databases">
        <authorList>
            <person name="Cao W.R."/>
        </authorList>
    </citation>
    <scope>NUCLEOTIDE SEQUENCE [LARGE SCALE GENOMIC DNA]</scope>
    <source>
        <strain evidence="3 4">B1N29</strain>
    </source>
</reference>
<dbReference type="EMBL" id="WAAT01000052">
    <property type="protein sequence ID" value="KAB1066523.1"/>
    <property type="molecule type" value="Genomic_DNA"/>
</dbReference>
<accession>A0A6N6MBM1</accession>
<dbReference type="CDD" id="cd03801">
    <property type="entry name" value="GT4_PimA-like"/>
    <property type="match status" value="1"/>
</dbReference>
<evidence type="ECO:0000313" key="4">
    <source>
        <dbReference type="Proteomes" id="UP000441333"/>
    </source>
</evidence>
<dbReference type="GO" id="GO:0016757">
    <property type="term" value="F:glycosyltransferase activity"/>
    <property type="evidence" value="ECO:0007669"/>
    <property type="project" value="InterPro"/>
</dbReference>
<comment type="caution">
    <text evidence="3">The sequence shown here is derived from an EMBL/GenBank/DDBJ whole genome shotgun (WGS) entry which is preliminary data.</text>
</comment>
<dbReference type="RefSeq" id="WP_150940844.1">
    <property type="nucleotide sequence ID" value="NZ_WAAT01000052.1"/>
</dbReference>
<name>A0A6N6MBM1_9FLAO</name>
<evidence type="ECO:0000259" key="2">
    <source>
        <dbReference type="Pfam" id="PF00534"/>
    </source>
</evidence>
<dbReference type="Pfam" id="PF00534">
    <property type="entry name" value="Glycos_transf_1"/>
    <property type="match status" value="1"/>
</dbReference>
<dbReference type="InterPro" id="IPR001296">
    <property type="entry name" value="Glyco_trans_1"/>
</dbReference>
<dbReference type="PANTHER" id="PTHR46401">
    <property type="entry name" value="GLYCOSYLTRANSFERASE WBBK-RELATED"/>
    <property type="match status" value="1"/>
</dbReference>
<feature type="domain" description="Glycosyl transferase family 1" evidence="2">
    <location>
        <begin position="181"/>
        <end position="322"/>
    </location>
</feature>
<evidence type="ECO:0000313" key="3">
    <source>
        <dbReference type="EMBL" id="KAB1066523.1"/>
    </source>
</evidence>
<keyword evidence="1 3" id="KW-0808">Transferase</keyword>
<dbReference type="AlphaFoldDB" id="A0A6N6MBM1"/>
<dbReference type="Gene3D" id="3.40.50.2000">
    <property type="entry name" value="Glycogen Phosphorylase B"/>
    <property type="match status" value="2"/>
</dbReference>
<dbReference type="Proteomes" id="UP000441333">
    <property type="component" value="Unassembled WGS sequence"/>
</dbReference>
<keyword evidence="4" id="KW-1185">Reference proteome</keyword>